<evidence type="ECO:0000313" key="17">
    <source>
        <dbReference type="Proteomes" id="UP001174908"/>
    </source>
</evidence>
<keyword evidence="6 12" id="KW-0479">Metal-binding</keyword>
<accession>A0ABT7N519</accession>
<evidence type="ECO:0000256" key="7">
    <source>
        <dbReference type="ARBA" id="ARBA00022982"/>
    </source>
</evidence>
<dbReference type="Proteomes" id="UP001174908">
    <property type="component" value="Unassembled WGS sequence"/>
</dbReference>
<organism evidence="16 17">
    <name type="scientific">Variovorax dokdonensis</name>
    <dbReference type="NCBI Taxonomy" id="344883"/>
    <lineage>
        <taxon>Bacteria</taxon>
        <taxon>Pseudomonadati</taxon>
        <taxon>Pseudomonadota</taxon>
        <taxon>Betaproteobacteria</taxon>
        <taxon>Burkholderiales</taxon>
        <taxon>Comamonadaceae</taxon>
        <taxon>Variovorax</taxon>
    </lineage>
</organism>
<feature type="transmembrane region" description="Helical" evidence="13">
    <location>
        <begin position="63"/>
        <end position="83"/>
    </location>
</feature>
<dbReference type="PANTHER" id="PTHR22888:SF9">
    <property type="entry name" value="CYTOCHROME C OXIDASE SUBUNIT 2"/>
    <property type="match status" value="1"/>
</dbReference>
<comment type="caution">
    <text evidence="16">The sequence shown here is derived from an EMBL/GenBank/DDBJ whole genome shotgun (WGS) entry which is preliminary data.</text>
</comment>
<dbReference type="InterPro" id="IPR002429">
    <property type="entry name" value="CcO_II-like_C"/>
</dbReference>
<dbReference type="InterPro" id="IPR036909">
    <property type="entry name" value="Cyt_c-like_dom_sf"/>
</dbReference>
<reference evidence="16" key="1">
    <citation type="submission" date="2023-06" db="EMBL/GenBank/DDBJ databases">
        <authorList>
            <person name="Jiang Y."/>
            <person name="Liu Q."/>
        </authorList>
    </citation>
    <scope>NUCLEOTIDE SEQUENCE</scope>
    <source>
        <strain evidence="16">CGMCC 1.12089</strain>
    </source>
</reference>
<dbReference type="Gene3D" id="2.60.40.420">
    <property type="entry name" value="Cupredoxins - blue copper proteins"/>
    <property type="match status" value="1"/>
</dbReference>
<keyword evidence="10 13" id="KW-0472">Membrane</keyword>
<proteinExistence type="inferred from homology"/>
<dbReference type="PROSITE" id="PS50857">
    <property type="entry name" value="COX2_CUA"/>
    <property type="match status" value="1"/>
</dbReference>
<dbReference type="Pfam" id="PF00034">
    <property type="entry name" value="Cytochrom_C"/>
    <property type="match status" value="1"/>
</dbReference>
<dbReference type="InterPro" id="IPR008972">
    <property type="entry name" value="Cupredoxin"/>
</dbReference>
<dbReference type="PANTHER" id="PTHR22888">
    <property type="entry name" value="CYTOCHROME C OXIDASE, SUBUNIT II"/>
    <property type="match status" value="1"/>
</dbReference>
<evidence type="ECO:0000256" key="6">
    <source>
        <dbReference type="ARBA" id="ARBA00022723"/>
    </source>
</evidence>
<feature type="domain" description="Cytochrome c" evidence="15">
    <location>
        <begin position="228"/>
        <end position="324"/>
    </location>
</feature>
<dbReference type="PROSITE" id="PS51007">
    <property type="entry name" value="CYTC"/>
    <property type="match status" value="1"/>
</dbReference>
<dbReference type="InterPro" id="IPR009056">
    <property type="entry name" value="Cyt_c-like_dom"/>
</dbReference>
<comment type="catalytic activity">
    <reaction evidence="11">
        <text>4 Fe(II)-[cytochrome c] + O2 + 8 H(+)(in) = 4 Fe(III)-[cytochrome c] + 2 H2O + 4 H(+)(out)</text>
        <dbReference type="Rhea" id="RHEA:11436"/>
        <dbReference type="Rhea" id="RHEA-COMP:10350"/>
        <dbReference type="Rhea" id="RHEA-COMP:14399"/>
        <dbReference type="ChEBI" id="CHEBI:15377"/>
        <dbReference type="ChEBI" id="CHEBI:15378"/>
        <dbReference type="ChEBI" id="CHEBI:15379"/>
        <dbReference type="ChEBI" id="CHEBI:29033"/>
        <dbReference type="ChEBI" id="CHEBI:29034"/>
        <dbReference type="EC" id="7.1.1.9"/>
    </reaction>
</comment>
<dbReference type="EMBL" id="JASZYV010000001">
    <property type="protein sequence ID" value="MDM0043036.1"/>
    <property type="molecule type" value="Genomic_DNA"/>
</dbReference>
<keyword evidence="7" id="KW-0249">Electron transport</keyword>
<evidence type="ECO:0000256" key="10">
    <source>
        <dbReference type="ARBA" id="ARBA00023136"/>
    </source>
</evidence>
<evidence type="ECO:0000256" key="5">
    <source>
        <dbReference type="ARBA" id="ARBA00022617"/>
    </source>
</evidence>
<evidence type="ECO:0000256" key="8">
    <source>
        <dbReference type="ARBA" id="ARBA00023004"/>
    </source>
</evidence>
<gene>
    <name evidence="16" type="ORF">QTH91_00945</name>
</gene>
<keyword evidence="17" id="KW-1185">Reference proteome</keyword>
<keyword evidence="5 12" id="KW-0349">Heme</keyword>
<dbReference type="PROSITE" id="PS00078">
    <property type="entry name" value="COX2"/>
    <property type="match status" value="1"/>
</dbReference>
<dbReference type="InterPro" id="IPR001505">
    <property type="entry name" value="Copper_CuA"/>
</dbReference>
<dbReference type="InterPro" id="IPR034236">
    <property type="entry name" value="CuRO_CcO_Caa3_II"/>
</dbReference>
<evidence type="ECO:0000259" key="14">
    <source>
        <dbReference type="PROSITE" id="PS50857"/>
    </source>
</evidence>
<evidence type="ECO:0000256" key="1">
    <source>
        <dbReference type="ARBA" id="ARBA00004370"/>
    </source>
</evidence>
<dbReference type="InterPro" id="IPR045187">
    <property type="entry name" value="CcO_II"/>
</dbReference>
<sequence>MSEAGDANPLRPLQSALHPAGPSAQGAFEVTLVLAIGAGVLLLFLMLLLAWSLRGPRVVRARWWLWGGGLALPIGVLGALFIYSERHRPVWRPVPPPDALVVSVTGHMWWWDVRYEDRRAGLSFRTANELRLPAGRPVYLALSSRDVIHSFWVPALAGKMDMVPGRMQHLLVQADSPGRWRGQCAEFCGAQHARMSIDAVALSAQDFEAWARRQMQPAAPSPPASGNARVSAGREAFLSHRCDACHAVRGLTAEGADGGRGPDLTHVGGRLSLGAATLANSEQGLRDWVAHTQALKPGVQMPAGDARLPAQAIDDIAAWLAVLQ</sequence>
<keyword evidence="4" id="KW-0813">Transport</keyword>
<evidence type="ECO:0000256" key="11">
    <source>
        <dbReference type="ARBA" id="ARBA00047816"/>
    </source>
</evidence>
<keyword evidence="9" id="KW-0186">Copper</keyword>
<evidence type="ECO:0000259" key="15">
    <source>
        <dbReference type="PROSITE" id="PS51007"/>
    </source>
</evidence>
<feature type="transmembrane region" description="Helical" evidence="13">
    <location>
        <begin position="30"/>
        <end position="51"/>
    </location>
</feature>
<evidence type="ECO:0000256" key="13">
    <source>
        <dbReference type="SAM" id="Phobius"/>
    </source>
</evidence>
<name>A0ABT7N519_9BURK</name>
<evidence type="ECO:0000256" key="12">
    <source>
        <dbReference type="PROSITE-ProRule" id="PRU00433"/>
    </source>
</evidence>
<dbReference type="SUPFAM" id="SSF46626">
    <property type="entry name" value="Cytochrome c"/>
    <property type="match status" value="1"/>
</dbReference>
<evidence type="ECO:0000256" key="3">
    <source>
        <dbReference type="ARBA" id="ARBA00007866"/>
    </source>
</evidence>
<protein>
    <submittedName>
        <fullName evidence="16">C-type cytochrome</fullName>
    </submittedName>
</protein>
<comment type="similarity">
    <text evidence="3">Belongs to the cytochrome c oxidase subunit 2 family.</text>
</comment>
<feature type="domain" description="Cytochrome oxidase subunit II copper A binding" evidence="14">
    <location>
        <begin position="97"/>
        <end position="213"/>
    </location>
</feature>
<evidence type="ECO:0000313" key="16">
    <source>
        <dbReference type="EMBL" id="MDM0043036.1"/>
    </source>
</evidence>
<keyword evidence="13" id="KW-0812">Transmembrane</keyword>
<keyword evidence="8 12" id="KW-0408">Iron</keyword>
<dbReference type="CDD" id="cd04213">
    <property type="entry name" value="CuRO_CcO_Caa3_II"/>
    <property type="match status" value="1"/>
</dbReference>
<dbReference type="RefSeq" id="WP_286658160.1">
    <property type="nucleotide sequence ID" value="NZ_JASZYV010000001.1"/>
</dbReference>
<keyword evidence="13" id="KW-1133">Transmembrane helix</keyword>
<comment type="subcellular location">
    <subcellularLocation>
        <location evidence="1">Membrane</location>
    </subcellularLocation>
    <subcellularLocation>
        <location evidence="2">Periplasm</location>
    </subcellularLocation>
</comment>
<evidence type="ECO:0000256" key="2">
    <source>
        <dbReference type="ARBA" id="ARBA00004418"/>
    </source>
</evidence>
<evidence type="ECO:0000256" key="9">
    <source>
        <dbReference type="ARBA" id="ARBA00023008"/>
    </source>
</evidence>
<evidence type="ECO:0000256" key="4">
    <source>
        <dbReference type="ARBA" id="ARBA00022448"/>
    </source>
</evidence>
<dbReference type="Pfam" id="PF00116">
    <property type="entry name" value="COX2"/>
    <property type="match status" value="1"/>
</dbReference>
<dbReference type="SUPFAM" id="SSF49503">
    <property type="entry name" value="Cupredoxins"/>
    <property type="match status" value="1"/>
</dbReference>